<protein>
    <submittedName>
        <fullName evidence="1">Uncharacterized protein</fullName>
    </submittedName>
</protein>
<dbReference type="AlphaFoldDB" id="A0A803K2Z1"/>
<proteinExistence type="predicted"/>
<name>A0A803K2Z1_XENTR</name>
<dbReference type="Ensembl" id="ENSXETT00000114621">
    <property type="protein sequence ID" value="ENSXETP00000114696"/>
    <property type="gene ID" value="ENSXETG00000046053"/>
</dbReference>
<organism evidence="1">
    <name type="scientific">Xenopus tropicalis</name>
    <name type="common">Western clawed frog</name>
    <name type="synonym">Silurana tropicalis</name>
    <dbReference type="NCBI Taxonomy" id="8364"/>
    <lineage>
        <taxon>Eukaryota</taxon>
        <taxon>Metazoa</taxon>
        <taxon>Chordata</taxon>
        <taxon>Craniata</taxon>
        <taxon>Vertebrata</taxon>
        <taxon>Euteleostomi</taxon>
        <taxon>Amphibia</taxon>
        <taxon>Batrachia</taxon>
        <taxon>Anura</taxon>
        <taxon>Pipoidea</taxon>
        <taxon>Pipidae</taxon>
        <taxon>Xenopodinae</taxon>
        <taxon>Xenopus</taxon>
        <taxon>Silurana</taxon>
    </lineage>
</organism>
<sequence>WAKGAQPEGQLGGGFGVSAYLCPGYPWNYSGVTVTPMFLYICNLVMGEKHIPGGAQKGSPPGMDPDGIWHLSSSLKRVHWTLVSQLHDSLAMEKKTK</sequence>
<reference evidence="1" key="2">
    <citation type="submission" date="2021-03" db="UniProtKB">
        <authorList>
            <consortium name="Ensembl"/>
        </authorList>
    </citation>
    <scope>IDENTIFICATION</scope>
</reference>
<reference evidence="1" key="1">
    <citation type="journal article" date="2010" name="Science">
        <title>The genome of the Western clawed frog Xenopus tropicalis.</title>
        <authorList>
            <person name="Hellsten U."/>
            <person name="Harland R.M."/>
            <person name="Gilchrist M.J."/>
            <person name="Hendrix D."/>
            <person name="Jurka J."/>
            <person name="Kapitonov V."/>
            <person name="Ovcharenko I."/>
            <person name="Putnam N.H."/>
            <person name="Shu S."/>
            <person name="Taher L."/>
            <person name="Blitz I.L."/>
            <person name="Blumberg B."/>
            <person name="Dichmann D.S."/>
            <person name="Dubchak I."/>
            <person name="Amaya E."/>
            <person name="Detter J.C."/>
            <person name="Fletcher R."/>
            <person name="Gerhard D.S."/>
            <person name="Goodstein D."/>
            <person name="Graves T."/>
            <person name="Grigoriev I.V."/>
            <person name="Grimwood J."/>
            <person name="Kawashima T."/>
            <person name="Lindquist E."/>
            <person name="Lucas S.M."/>
            <person name="Mead P.E."/>
            <person name="Mitros T."/>
            <person name="Ogino H."/>
            <person name="Ohta Y."/>
            <person name="Poliakov A.V."/>
            <person name="Pollet N."/>
            <person name="Robert J."/>
            <person name="Salamov A."/>
            <person name="Sater A.K."/>
            <person name="Schmutz J."/>
            <person name="Terry A."/>
            <person name="Vize P.D."/>
            <person name="Warren W.C."/>
            <person name="Wells D."/>
            <person name="Wills A."/>
            <person name="Wilson R.K."/>
            <person name="Zimmerman L.B."/>
            <person name="Zorn A.M."/>
            <person name="Grainger R."/>
            <person name="Grammer T."/>
            <person name="Khokha M.K."/>
            <person name="Richardson P.M."/>
            <person name="Rokhsar D.S."/>
        </authorList>
    </citation>
    <scope>NUCLEOTIDE SEQUENCE [LARGE SCALE GENOMIC DNA]</scope>
    <source>
        <strain evidence="1">Nigerian</strain>
    </source>
</reference>
<evidence type="ECO:0000313" key="1">
    <source>
        <dbReference type="Ensembl" id="ENSXETP00000114696"/>
    </source>
</evidence>
<accession>A0A803K2Z1</accession>
<dbReference type="InParanoid" id="A0A803K2Z1"/>